<sequence length="173" mass="18144">MTDIDFVTMNDTEAWLALAREVEPLFGPMAGEAGFIQAVEEIIAARKAYCVRDREGLAGGVAVSGNAIEWLAVAARARGKGYGRALLAFALEKCDPALAVTVQTFDASCPEGAAARQLYTDAGFVETEKAGPNPAGVGTVMMRRSSAGKGDRGGVGQTRCPAGRHEEKPGVRK</sequence>
<dbReference type="InterPro" id="IPR000182">
    <property type="entry name" value="GNAT_dom"/>
</dbReference>
<feature type="domain" description="N-acetyltransferase" evidence="2">
    <location>
        <begin position="2"/>
        <end position="147"/>
    </location>
</feature>
<dbReference type="InterPro" id="IPR016181">
    <property type="entry name" value="Acyl_CoA_acyltransferase"/>
</dbReference>
<dbReference type="EMBL" id="JAUOZS010000002">
    <property type="protein sequence ID" value="MDT8904008.1"/>
    <property type="molecule type" value="Genomic_DNA"/>
</dbReference>
<dbReference type="SUPFAM" id="SSF55729">
    <property type="entry name" value="Acyl-CoA N-acyltransferases (Nat)"/>
    <property type="match status" value="1"/>
</dbReference>
<dbReference type="Pfam" id="PF13508">
    <property type="entry name" value="Acetyltransf_7"/>
    <property type="match status" value="1"/>
</dbReference>
<gene>
    <name evidence="3" type="ORF">Q4T40_22470</name>
</gene>
<evidence type="ECO:0000313" key="3">
    <source>
        <dbReference type="EMBL" id="MDT8904008.1"/>
    </source>
</evidence>
<protein>
    <submittedName>
        <fullName evidence="3">GNAT family N-acetyltransferase</fullName>
    </submittedName>
</protein>
<dbReference type="RefSeq" id="WP_413782569.1">
    <property type="nucleotide sequence ID" value="NZ_JAUOZS010000002.1"/>
</dbReference>
<dbReference type="CDD" id="cd04301">
    <property type="entry name" value="NAT_SF"/>
    <property type="match status" value="1"/>
</dbReference>
<accession>A0ABU3P664</accession>
<comment type="caution">
    <text evidence="3">The sequence shown here is derived from an EMBL/GenBank/DDBJ whole genome shotgun (WGS) entry which is preliminary data.</text>
</comment>
<name>A0ABU3P664_9FIRM</name>
<keyword evidence="4" id="KW-1185">Reference proteome</keyword>
<evidence type="ECO:0000256" key="1">
    <source>
        <dbReference type="SAM" id="MobiDB-lite"/>
    </source>
</evidence>
<evidence type="ECO:0000313" key="4">
    <source>
        <dbReference type="Proteomes" id="UP001254848"/>
    </source>
</evidence>
<proteinExistence type="predicted"/>
<reference evidence="3 4" key="1">
    <citation type="submission" date="2023-07" db="EMBL/GenBank/DDBJ databases">
        <title>The novel representative of Negativicutes class, Anaeroselena agilis gen. nov. sp. nov.</title>
        <authorList>
            <person name="Prokofeva M.I."/>
            <person name="Elcheninov A.G."/>
            <person name="Klyukina A."/>
            <person name="Kublanov I.V."/>
            <person name="Frolov E.N."/>
            <person name="Podosokorskaya O.A."/>
        </authorList>
    </citation>
    <scope>NUCLEOTIDE SEQUENCE [LARGE SCALE GENOMIC DNA]</scope>
    <source>
        <strain evidence="3 4">4137-cl</strain>
    </source>
</reference>
<dbReference type="Proteomes" id="UP001254848">
    <property type="component" value="Unassembled WGS sequence"/>
</dbReference>
<feature type="compositionally biased region" description="Basic and acidic residues" evidence="1">
    <location>
        <begin position="163"/>
        <end position="173"/>
    </location>
</feature>
<dbReference type="Gene3D" id="3.40.630.30">
    <property type="match status" value="1"/>
</dbReference>
<evidence type="ECO:0000259" key="2">
    <source>
        <dbReference type="PROSITE" id="PS51186"/>
    </source>
</evidence>
<dbReference type="PROSITE" id="PS51186">
    <property type="entry name" value="GNAT"/>
    <property type="match status" value="1"/>
</dbReference>
<feature type="region of interest" description="Disordered" evidence="1">
    <location>
        <begin position="144"/>
        <end position="173"/>
    </location>
</feature>
<organism evidence="3 4">
    <name type="scientific">Anaeroselena agilis</name>
    <dbReference type="NCBI Taxonomy" id="3063788"/>
    <lineage>
        <taxon>Bacteria</taxon>
        <taxon>Bacillati</taxon>
        <taxon>Bacillota</taxon>
        <taxon>Negativicutes</taxon>
        <taxon>Acetonemataceae</taxon>
        <taxon>Anaeroselena</taxon>
    </lineage>
</organism>